<feature type="compositionally biased region" description="Basic and acidic residues" evidence="10">
    <location>
        <begin position="285"/>
        <end position="294"/>
    </location>
</feature>
<feature type="repeat" description="WD" evidence="9">
    <location>
        <begin position="482"/>
        <end position="514"/>
    </location>
</feature>
<feature type="repeat" description="WD" evidence="9">
    <location>
        <begin position="615"/>
        <end position="648"/>
    </location>
</feature>
<keyword evidence="4" id="KW-0747">Spliceosome</keyword>
<feature type="compositionally biased region" description="Basic and acidic residues" evidence="10">
    <location>
        <begin position="206"/>
        <end position="222"/>
    </location>
</feature>
<gene>
    <name evidence="11" type="ORF">FJAP1339_LOCUS9509</name>
</gene>
<dbReference type="Pfam" id="PF00400">
    <property type="entry name" value="WD40"/>
    <property type="match status" value="5"/>
</dbReference>
<dbReference type="GO" id="GO:0071013">
    <property type="term" value="C:catalytic step 2 spliceosome"/>
    <property type="evidence" value="ECO:0007669"/>
    <property type="project" value="InterPro"/>
</dbReference>
<accession>A0A7S2Y0E0</accession>
<dbReference type="EMBL" id="HBHR01018788">
    <property type="protein sequence ID" value="CAD9870166.1"/>
    <property type="molecule type" value="Transcribed_RNA"/>
</dbReference>
<dbReference type="PANTHER" id="PTHR43979:SF1">
    <property type="entry name" value="PRE-MRNA-PROCESSING FACTOR 17"/>
    <property type="match status" value="1"/>
</dbReference>
<proteinExistence type="predicted"/>
<evidence type="ECO:0000256" key="5">
    <source>
        <dbReference type="ARBA" id="ARBA00022737"/>
    </source>
</evidence>
<dbReference type="PROSITE" id="PS00678">
    <property type="entry name" value="WD_REPEATS_1"/>
    <property type="match status" value="1"/>
</dbReference>
<feature type="region of interest" description="Disordered" evidence="10">
    <location>
        <begin position="280"/>
        <end position="315"/>
    </location>
</feature>
<dbReference type="InterPro" id="IPR036322">
    <property type="entry name" value="WD40_repeat_dom_sf"/>
</dbReference>
<keyword evidence="2 9" id="KW-0853">WD repeat</keyword>
<evidence type="ECO:0000256" key="8">
    <source>
        <dbReference type="ARBA" id="ARBA00068146"/>
    </source>
</evidence>
<comment type="subcellular location">
    <subcellularLocation>
        <location evidence="1">Nucleus</location>
    </subcellularLocation>
</comment>
<feature type="region of interest" description="Disordered" evidence="10">
    <location>
        <begin position="1"/>
        <end position="39"/>
    </location>
</feature>
<evidence type="ECO:0000313" key="11">
    <source>
        <dbReference type="EMBL" id="CAD9870166.1"/>
    </source>
</evidence>
<dbReference type="PANTHER" id="PTHR43979">
    <property type="entry name" value="PRE-MRNA-PROCESSING FACTOR 17"/>
    <property type="match status" value="1"/>
</dbReference>
<feature type="compositionally biased region" description="Basic and acidic residues" evidence="10">
    <location>
        <begin position="164"/>
        <end position="174"/>
    </location>
</feature>
<keyword evidence="5" id="KW-0677">Repeat</keyword>
<evidence type="ECO:0000256" key="3">
    <source>
        <dbReference type="ARBA" id="ARBA00022664"/>
    </source>
</evidence>
<feature type="repeat" description="WD" evidence="9">
    <location>
        <begin position="398"/>
        <end position="439"/>
    </location>
</feature>
<dbReference type="PRINTS" id="PR00320">
    <property type="entry name" value="GPROTEINBRPT"/>
</dbReference>
<evidence type="ECO:0000256" key="1">
    <source>
        <dbReference type="ARBA" id="ARBA00004123"/>
    </source>
</evidence>
<organism evidence="11">
    <name type="scientific">Fibrocapsa japonica</name>
    <dbReference type="NCBI Taxonomy" id="94617"/>
    <lineage>
        <taxon>Eukaryota</taxon>
        <taxon>Sar</taxon>
        <taxon>Stramenopiles</taxon>
        <taxon>Ochrophyta</taxon>
        <taxon>Raphidophyceae</taxon>
        <taxon>Chattonellales</taxon>
        <taxon>Chattonellaceae</taxon>
        <taxon>Fibrocapsa</taxon>
    </lineage>
</organism>
<sequence>MEHLLAYNSGSDSSEGEEGSQEKSSPVADDNELKHIGPPLKPQILAKPINSAPAVNAFVGSGFEAGTLVVQNSQKLVINPKAAAITAPTYGPAHPYKQEMALPAHGREMPTGVLEPAGVEDWAFQQQYHTFANFGYAHDDQGKVVGNESGPWRVHSALQAAVKGKKEDTKKQGGGEEVLPDAQMSAFTGSDKQLRRQLKKRRKRERALQEIKKRAREAAEDHGDGEEGGGASEAKGEGKTIEEELYGGPQTDFEKGTITEEQLKFRQEWEAAQKLKHKEYDMDEDHDRRDERKISHLMPPRHDRHTTAPDSSTKFHGRQEVDYQGRSWVKPPRGHKAGDGTHKAFPPKRCIHRWTGHTKGVNHIEFFPGHGHLLLSCSMDAKIKIWDVLEDRQVKRTYQGHSMGVRDVRFNADGSQFLSCAFDRFIRLWDTETGQVLGTFTNRKVPYCVRYYPVDENIFLVGSSCNKVVQWDARANEIVQEYNHHLGPVNTVLFAEDNRRFVSTSDDKKILIWEYNIPVPIKYISEPSMHSMPTTTLHPSGNFFAGQSMNNEIHVYAARDRFKFMRKKLFKGHVNAGYANRISFSPNGKYICCGDAEGKFFVWDWGSRRIYKKFLAHENNPVTSCDWHPVESSWVATCGWDGVIKLWD</sequence>
<feature type="region of interest" description="Disordered" evidence="10">
    <location>
        <begin position="159"/>
        <end position="255"/>
    </location>
</feature>
<dbReference type="InterPro" id="IPR015943">
    <property type="entry name" value="WD40/YVTN_repeat-like_dom_sf"/>
</dbReference>
<evidence type="ECO:0000256" key="9">
    <source>
        <dbReference type="PROSITE-ProRule" id="PRU00221"/>
    </source>
</evidence>
<dbReference type="InterPro" id="IPR019775">
    <property type="entry name" value="WD40_repeat_CS"/>
</dbReference>
<dbReference type="InterPro" id="IPR020472">
    <property type="entry name" value="WD40_PAC1"/>
</dbReference>
<dbReference type="SUPFAM" id="SSF50978">
    <property type="entry name" value="WD40 repeat-like"/>
    <property type="match status" value="1"/>
</dbReference>
<keyword evidence="3" id="KW-0507">mRNA processing</keyword>
<dbReference type="Gene3D" id="2.130.10.10">
    <property type="entry name" value="YVTN repeat-like/Quinoprotein amine dehydrogenase"/>
    <property type="match status" value="1"/>
</dbReference>
<dbReference type="InterPro" id="IPR032847">
    <property type="entry name" value="PRPF17"/>
</dbReference>
<feature type="repeat" description="WD" evidence="9">
    <location>
        <begin position="354"/>
        <end position="396"/>
    </location>
</feature>
<feature type="compositionally biased region" description="Basic residues" evidence="10">
    <location>
        <begin position="195"/>
        <end position="205"/>
    </location>
</feature>
<protein>
    <recommendedName>
        <fullName evidence="8">Pre-mRNA-processing factor 17</fullName>
    </recommendedName>
</protein>
<dbReference type="FunFam" id="2.130.10.10:FF:000034">
    <property type="entry name" value="Pre-mRNA-processing factor 17, putative"/>
    <property type="match status" value="1"/>
</dbReference>
<dbReference type="CDD" id="cd00200">
    <property type="entry name" value="WD40"/>
    <property type="match status" value="1"/>
</dbReference>
<dbReference type="InterPro" id="IPR001680">
    <property type="entry name" value="WD40_rpt"/>
</dbReference>
<evidence type="ECO:0000256" key="2">
    <source>
        <dbReference type="ARBA" id="ARBA00022574"/>
    </source>
</evidence>
<name>A0A7S2Y0E0_9STRA</name>
<dbReference type="GO" id="GO:0000398">
    <property type="term" value="P:mRNA splicing, via spliceosome"/>
    <property type="evidence" value="ECO:0007669"/>
    <property type="project" value="InterPro"/>
</dbReference>
<evidence type="ECO:0000256" key="10">
    <source>
        <dbReference type="SAM" id="MobiDB-lite"/>
    </source>
</evidence>
<dbReference type="GO" id="GO:0003729">
    <property type="term" value="F:mRNA binding"/>
    <property type="evidence" value="ECO:0007669"/>
    <property type="project" value="TreeGrafter"/>
</dbReference>
<evidence type="ECO:0000256" key="4">
    <source>
        <dbReference type="ARBA" id="ARBA00022728"/>
    </source>
</evidence>
<reference evidence="11" key="1">
    <citation type="submission" date="2021-01" db="EMBL/GenBank/DDBJ databases">
        <authorList>
            <person name="Corre E."/>
            <person name="Pelletier E."/>
            <person name="Niang G."/>
            <person name="Scheremetjew M."/>
            <person name="Finn R."/>
            <person name="Kale V."/>
            <person name="Holt S."/>
            <person name="Cochrane G."/>
            <person name="Meng A."/>
            <person name="Brown T."/>
            <person name="Cohen L."/>
        </authorList>
    </citation>
    <scope>NUCLEOTIDE SEQUENCE</scope>
    <source>
        <strain evidence="11">CCMP1661</strain>
    </source>
</reference>
<dbReference type="PROSITE" id="PS50294">
    <property type="entry name" value="WD_REPEATS_REGION"/>
    <property type="match status" value="4"/>
</dbReference>
<dbReference type="SMART" id="SM00320">
    <property type="entry name" value="WD40"/>
    <property type="match status" value="6"/>
</dbReference>
<keyword evidence="6" id="KW-0508">mRNA splicing</keyword>
<evidence type="ECO:0000256" key="7">
    <source>
        <dbReference type="ARBA" id="ARBA00023242"/>
    </source>
</evidence>
<evidence type="ECO:0000256" key="6">
    <source>
        <dbReference type="ARBA" id="ARBA00023187"/>
    </source>
</evidence>
<dbReference type="PROSITE" id="PS50082">
    <property type="entry name" value="WD_REPEATS_2"/>
    <property type="match status" value="4"/>
</dbReference>
<dbReference type="AlphaFoldDB" id="A0A7S2Y0E0"/>
<keyword evidence="7" id="KW-0539">Nucleus</keyword>